<dbReference type="Proteomes" id="UP001175211">
    <property type="component" value="Unassembled WGS sequence"/>
</dbReference>
<keyword evidence="2" id="KW-1185">Reference proteome</keyword>
<protein>
    <submittedName>
        <fullName evidence="1">Uncharacterized protein</fullName>
    </submittedName>
</protein>
<proteinExistence type="predicted"/>
<reference evidence="1" key="1">
    <citation type="submission" date="2023-06" db="EMBL/GenBank/DDBJ databases">
        <authorList>
            <consortium name="Lawrence Berkeley National Laboratory"/>
            <person name="Ahrendt S."/>
            <person name="Sahu N."/>
            <person name="Indic B."/>
            <person name="Wong-Bajracharya J."/>
            <person name="Merenyi Z."/>
            <person name="Ke H.-M."/>
            <person name="Monk M."/>
            <person name="Kocsube S."/>
            <person name="Drula E."/>
            <person name="Lipzen A."/>
            <person name="Balint B."/>
            <person name="Henrissat B."/>
            <person name="Andreopoulos B."/>
            <person name="Martin F.M."/>
            <person name="Harder C.B."/>
            <person name="Rigling D."/>
            <person name="Ford K.L."/>
            <person name="Foster G.D."/>
            <person name="Pangilinan J."/>
            <person name="Papanicolaou A."/>
            <person name="Barry K."/>
            <person name="LaButti K."/>
            <person name="Viragh M."/>
            <person name="Koriabine M."/>
            <person name="Yan M."/>
            <person name="Riley R."/>
            <person name="Champramary S."/>
            <person name="Plett K.L."/>
            <person name="Tsai I.J."/>
            <person name="Slot J."/>
            <person name="Sipos G."/>
            <person name="Plett J."/>
            <person name="Nagy L.G."/>
            <person name="Grigoriev I.V."/>
        </authorList>
    </citation>
    <scope>NUCLEOTIDE SEQUENCE</scope>
    <source>
        <strain evidence="1">CCBAS 213</strain>
    </source>
</reference>
<evidence type="ECO:0000313" key="2">
    <source>
        <dbReference type="Proteomes" id="UP001175211"/>
    </source>
</evidence>
<organism evidence="1 2">
    <name type="scientific">Armillaria tabescens</name>
    <name type="common">Ringless honey mushroom</name>
    <name type="synonym">Agaricus tabescens</name>
    <dbReference type="NCBI Taxonomy" id="1929756"/>
    <lineage>
        <taxon>Eukaryota</taxon>
        <taxon>Fungi</taxon>
        <taxon>Dikarya</taxon>
        <taxon>Basidiomycota</taxon>
        <taxon>Agaricomycotina</taxon>
        <taxon>Agaricomycetes</taxon>
        <taxon>Agaricomycetidae</taxon>
        <taxon>Agaricales</taxon>
        <taxon>Marasmiineae</taxon>
        <taxon>Physalacriaceae</taxon>
        <taxon>Desarmillaria</taxon>
    </lineage>
</organism>
<dbReference type="RefSeq" id="XP_060332321.1">
    <property type="nucleotide sequence ID" value="XM_060481430.1"/>
</dbReference>
<comment type="caution">
    <text evidence="1">The sequence shown here is derived from an EMBL/GenBank/DDBJ whole genome shotgun (WGS) entry which is preliminary data.</text>
</comment>
<accession>A0AA39KFL0</accession>
<gene>
    <name evidence="1" type="ORF">EV420DRAFT_255273</name>
</gene>
<dbReference type="EMBL" id="JAUEPS010000013">
    <property type="protein sequence ID" value="KAK0460195.1"/>
    <property type="molecule type" value="Genomic_DNA"/>
</dbReference>
<name>A0AA39KFL0_ARMTA</name>
<sequence>MMTQCHTVMIRPSLFSLSCLLSSNPVLRMSSPMLRTVIDVVGLSVDVEAVYVQSALQERLHDALYMPYNPHPDYIVRLLTGFERLRREDVRYRRRRQC</sequence>
<evidence type="ECO:0000313" key="1">
    <source>
        <dbReference type="EMBL" id="KAK0460195.1"/>
    </source>
</evidence>
<dbReference type="AlphaFoldDB" id="A0AA39KFL0"/>
<dbReference type="GeneID" id="85364978"/>